<evidence type="ECO:0000313" key="3">
    <source>
        <dbReference type="Proteomes" id="UP000426444"/>
    </source>
</evidence>
<dbReference type="EMBL" id="CP046457">
    <property type="protein sequence ID" value="QGT99243.1"/>
    <property type="molecule type" value="Genomic_DNA"/>
</dbReference>
<keyword evidence="1" id="KW-0472">Membrane</keyword>
<protein>
    <submittedName>
        <fullName evidence="2">Stage II sporulation protein P</fullName>
    </submittedName>
</protein>
<dbReference type="AlphaFoldDB" id="A0A6I6D8L4"/>
<dbReference type="Proteomes" id="UP000426444">
    <property type="component" value="Chromosome"/>
</dbReference>
<name>A0A6I6D8L4_9FIRM</name>
<accession>A0A6I6D8L4</accession>
<keyword evidence="1" id="KW-0812">Transmembrane</keyword>
<evidence type="ECO:0000313" key="2">
    <source>
        <dbReference type="EMBL" id="QGT99243.1"/>
    </source>
</evidence>
<organism evidence="2 3">
    <name type="scientific">Candidatus Syntrophocurvum alkaliphilum</name>
    <dbReference type="NCBI Taxonomy" id="2293317"/>
    <lineage>
        <taxon>Bacteria</taxon>
        <taxon>Bacillati</taxon>
        <taxon>Bacillota</taxon>
        <taxon>Clostridia</taxon>
        <taxon>Eubacteriales</taxon>
        <taxon>Syntrophomonadaceae</taxon>
        <taxon>Candidatus Syntrophocurvum</taxon>
    </lineage>
</organism>
<dbReference type="OrthoDB" id="1633470at2"/>
<dbReference type="InterPro" id="IPR010897">
    <property type="entry name" value="Spore_II_P"/>
</dbReference>
<dbReference type="NCBIfam" id="TIGR02867">
    <property type="entry name" value="spore_II_P"/>
    <property type="match status" value="1"/>
</dbReference>
<sequence length="318" mass="35790">MDSITRKYLWIFFGILISVMFVAYVISIMNTTLTPDRSPGHIVEEEIDYYIIKDKDGNVIFETGHELHVDDEYIDEDDIHYRIKSIDGNTATAEKIAKLTSLDLSNNETAPAISPFLRGVLPAQNLRPVHIVMYYTHSDESFIPTSGTASIDGYGDIYQVGETLAEALTTAGISVTNNQENHNPHDVNAYHRSRRTLTTLLAEQPDAAYDIHRDSAPARAYNTVINGTLTSRVMIVIGRGNPNMETNLDYARRLKEAADRIHPGLMRGIFMGRGDYNQDMYPTAILFEIGTQYQTLEMAQKGAQCLADIIIRVKYDFE</sequence>
<gene>
    <name evidence="2" type="ORF">SYNTR_0650</name>
</gene>
<evidence type="ECO:0000256" key="1">
    <source>
        <dbReference type="SAM" id="Phobius"/>
    </source>
</evidence>
<keyword evidence="3" id="KW-1185">Reference proteome</keyword>
<feature type="transmembrane region" description="Helical" evidence="1">
    <location>
        <begin position="9"/>
        <end position="29"/>
    </location>
</feature>
<reference evidence="3" key="1">
    <citation type="journal article" date="2019" name="Microbiology">
        <title>Complete Genome Sequence of an Uncultured Bacterium of the Candidate Phylum Bipolaricaulota.</title>
        <authorList>
            <person name="Kadnikov V.V."/>
            <person name="Mardanov A.V."/>
            <person name="Beletsky A.V."/>
            <person name="Frank Y.A."/>
            <person name="Karnachuk O.V."/>
            <person name="Ravin N.V."/>
        </authorList>
    </citation>
    <scope>NUCLEOTIDE SEQUENCE [LARGE SCALE GENOMIC DNA]</scope>
</reference>
<keyword evidence="1" id="KW-1133">Transmembrane helix</keyword>
<dbReference type="Pfam" id="PF07454">
    <property type="entry name" value="SpoIIP"/>
    <property type="match status" value="1"/>
</dbReference>
<dbReference type="KEGG" id="salq:SYNTR_0650"/>
<dbReference type="RefSeq" id="WP_156203161.1">
    <property type="nucleotide sequence ID" value="NZ_CP046457.1"/>
</dbReference>
<proteinExistence type="predicted"/>